<protein>
    <submittedName>
        <fullName evidence="2">Ras-associating domain-containing protein</fullName>
    </submittedName>
</protein>
<dbReference type="AlphaFoldDB" id="A0A0N4ZLQ9"/>
<organism evidence="1 2">
    <name type="scientific">Parastrongyloides trichosuri</name>
    <name type="common">Possum-specific nematode worm</name>
    <dbReference type="NCBI Taxonomy" id="131310"/>
    <lineage>
        <taxon>Eukaryota</taxon>
        <taxon>Metazoa</taxon>
        <taxon>Ecdysozoa</taxon>
        <taxon>Nematoda</taxon>
        <taxon>Chromadorea</taxon>
        <taxon>Rhabditida</taxon>
        <taxon>Tylenchina</taxon>
        <taxon>Panagrolaimomorpha</taxon>
        <taxon>Strongyloidoidea</taxon>
        <taxon>Strongyloididae</taxon>
        <taxon>Parastrongyloides</taxon>
    </lineage>
</organism>
<reference evidence="2" key="1">
    <citation type="submission" date="2017-02" db="UniProtKB">
        <authorList>
            <consortium name="WormBaseParasite"/>
        </authorList>
    </citation>
    <scope>IDENTIFICATION</scope>
</reference>
<proteinExistence type="predicted"/>
<evidence type="ECO:0000313" key="1">
    <source>
        <dbReference type="Proteomes" id="UP000038045"/>
    </source>
</evidence>
<name>A0A0N4ZLQ9_PARTI</name>
<dbReference type="Proteomes" id="UP000038045">
    <property type="component" value="Unplaced"/>
</dbReference>
<dbReference type="WBParaSite" id="PTRK_0000943300.1">
    <property type="protein sequence ID" value="PTRK_0000943300.1"/>
    <property type="gene ID" value="PTRK_0000943300"/>
</dbReference>
<accession>A0A0N4ZLQ9</accession>
<evidence type="ECO:0000313" key="2">
    <source>
        <dbReference type="WBParaSite" id="PTRK_0000943300.1"/>
    </source>
</evidence>
<keyword evidence="1" id="KW-1185">Reference proteome</keyword>
<sequence>MICYKDGEVIYIYNNKNLKQKAQIVLESNEDVAIAKRAKKNFIIPFDVDGLETLKQGKKKSKKGKESKIVFKLNPKTLELCQTNKNTAKDVQSTLAEFIETTFGEEWSFSVPEQKDTREIIVDALRDIFKNIEGKMLCRDGHIIVNWLLDTFPEPLKNMTKCIENSFSVNVSTMDEVTNEQTIKVIFKQSKFHADVYSFTLKNAPLLLSSELMEFRENLSLKFRHGIVFNPDMGFVRIYIVREKMTILEAQNKHARENNGKLPNKQTTPFYMKGEILTNESGKIDCIQNRILQLKKSILQSQVIPERRERPLSVKTLNDDVAVLKIGTEYFKSKDISRKSLIKPLKVSVPSNQQSPTKVEMRETFATSPTNSIDSGVGSPGTPSDCYDKANLPFALRNRSFSESISTSFYRIDGKKVSLIVEEDNSKCLKSILKKDEQKYIPRYRLRHTPETPTRGFTVSKTSRSVSECISNDYIPTGGMESMMSFETIISDDESSFETTNETNDESCVSMSNIAPRFRKKTISFSDTPDIRYFNNKISIESQKELDRKRAKDRRRKQMKYESRHGFTTSIEDLGVSVNN</sequence>